<gene>
    <name evidence="1" type="ORF">JG687_00016069</name>
</gene>
<protein>
    <submittedName>
        <fullName evidence="1">Uncharacterized protein</fullName>
    </submittedName>
</protein>
<evidence type="ECO:0000313" key="2">
    <source>
        <dbReference type="Proteomes" id="UP000688947"/>
    </source>
</evidence>
<dbReference type="AlphaFoldDB" id="A0A8T1TW69"/>
<evidence type="ECO:0000313" key="1">
    <source>
        <dbReference type="EMBL" id="KAG6947488.1"/>
    </source>
</evidence>
<comment type="caution">
    <text evidence="1">The sequence shown here is derived from an EMBL/GenBank/DDBJ whole genome shotgun (WGS) entry which is preliminary data.</text>
</comment>
<dbReference type="Proteomes" id="UP000688947">
    <property type="component" value="Unassembled WGS sequence"/>
</dbReference>
<accession>A0A8T1TW69</accession>
<reference evidence="1" key="1">
    <citation type="submission" date="2021-01" db="EMBL/GenBank/DDBJ databases">
        <title>Phytophthora aleatoria, a newly-described species from Pinus radiata is distinct from Phytophthora cactorum isolates based on comparative genomics.</title>
        <authorList>
            <person name="Mcdougal R."/>
            <person name="Panda P."/>
            <person name="Williams N."/>
            <person name="Studholme D.J."/>
        </authorList>
    </citation>
    <scope>NUCLEOTIDE SEQUENCE</scope>
    <source>
        <strain evidence="1">NZFS 3830</strain>
    </source>
</reference>
<dbReference type="EMBL" id="JAENGZ010001540">
    <property type="protein sequence ID" value="KAG6947488.1"/>
    <property type="molecule type" value="Genomic_DNA"/>
</dbReference>
<name>A0A8T1TW69_9STRA</name>
<organism evidence="1 2">
    <name type="scientific">Phytophthora cactorum</name>
    <dbReference type="NCBI Taxonomy" id="29920"/>
    <lineage>
        <taxon>Eukaryota</taxon>
        <taxon>Sar</taxon>
        <taxon>Stramenopiles</taxon>
        <taxon>Oomycota</taxon>
        <taxon>Peronosporomycetes</taxon>
        <taxon>Peronosporales</taxon>
        <taxon>Peronosporaceae</taxon>
        <taxon>Phytophthora</taxon>
    </lineage>
</organism>
<proteinExistence type="predicted"/>
<sequence>MICQSDRTIPVTSTRARVRHEFDVCPAVGIQRSTQQSATTCGLLFPVTVNYM</sequence>